<sequence length="405" mass="45029">MANILQYFRNLQLKSIKKECFRFNRNILYNFGYSANAFFKRNYSGDCDEKDNCAVVLHGIKDLRIELRPFPKFKDHEVLLQMEVVGICGSDVQYYDHGRVGSFVLTKPMVIGHEASATVIKCGKDVKNLKPGDKVAVEPQINCGKCHFCETGRYHLCQDLFFCATPPHDGNLTTYWAHDARFCYKLPQNVDLEQGALMEPLAVSVHSCKRANITSGDTVLILGAGPIGLVSLMTARAYGAQTIVITDITNFKLHKADEMGADCAVKVAGLNEDEMMNLLLKALKGKRPRVTIYACSDESVLKTAIKLTESGGKVVLVGNPTNSPVPIPIDECVSREIDILGSFRYMNDYPTAIDLVSCGKVDPKEMVTHHFKMEDAVEAFEMASGKTEKFVKILIHANPNWTSKC</sequence>
<evidence type="ECO:0000313" key="12">
    <source>
        <dbReference type="Proteomes" id="UP000625711"/>
    </source>
</evidence>
<keyword evidence="12" id="KW-1185">Reference proteome</keyword>
<gene>
    <name evidence="11" type="ORF">GWI33_020848</name>
</gene>
<keyword evidence="5" id="KW-0560">Oxidoreductase</keyword>
<evidence type="ECO:0000313" key="11">
    <source>
        <dbReference type="EMBL" id="KAF7265769.1"/>
    </source>
</evidence>
<dbReference type="EMBL" id="JAACXV010014584">
    <property type="protein sequence ID" value="KAF7265769.1"/>
    <property type="molecule type" value="Genomic_DNA"/>
</dbReference>
<evidence type="ECO:0000256" key="2">
    <source>
        <dbReference type="ARBA" id="ARBA00008072"/>
    </source>
</evidence>
<keyword evidence="4" id="KW-0862">Zinc</keyword>
<evidence type="ECO:0000256" key="5">
    <source>
        <dbReference type="ARBA" id="ARBA00023002"/>
    </source>
</evidence>
<dbReference type="PANTHER" id="PTHR43161:SF9">
    <property type="entry name" value="SORBITOL DEHYDROGENASE"/>
    <property type="match status" value="1"/>
</dbReference>
<evidence type="ECO:0000259" key="10">
    <source>
        <dbReference type="Pfam" id="PF08240"/>
    </source>
</evidence>
<dbReference type="PANTHER" id="PTHR43161">
    <property type="entry name" value="SORBITOL DEHYDROGENASE"/>
    <property type="match status" value="1"/>
</dbReference>
<evidence type="ECO:0000256" key="1">
    <source>
        <dbReference type="ARBA" id="ARBA00001947"/>
    </source>
</evidence>
<dbReference type="AlphaFoldDB" id="A0A834M5F9"/>
<dbReference type="InterPro" id="IPR013149">
    <property type="entry name" value="ADH-like_C"/>
</dbReference>
<evidence type="ECO:0000256" key="4">
    <source>
        <dbReference type="ARBA" id="ARBA00022833"/>
    </source>
</evidence>
<dbReference type="GO" id="GO:0003939">
    <property type="term" value="F:L-iditol 2-dehydrogenase (NAD+) activity"/>
    <property type="evidence" value="ECO:0007669"/>
    <property type="project" value="TreeGrafter"/>
</dbReference>
<dbReference type="InterPro" id="IPR013154">
    <property type="entry name" value="ADH-like_N"/>
</dbReference>
<comment type="caution">
    <text evidence="11">The sequence shown here is derived from an EMBL/GenBank/DDBJ whole genome shotgun (WGS) entry which is preliminary data.</text>
</comment>
<comment type="similarity">
    <text evidence="2">Belongs to the zinc-containing alcohol dehydrogenase family.</text>
</comment>
<dbReference type="Proteomes" id="UP000625711">
    <property type="component" value="Unassembled WGS sequence"/>
</dbReference>
<dbReference type="FunFam" id="3.40.50.720:FF:000068">
    <property type="entry name" value="Sorbitol dehydrogenase"/>
    <property type="match status" value="1"/>
</dbReference>
<accession>A0A834M5F9</accession>
<dbReference type="Pfam" id="PF08240">
    <property type="entry name" value="ADH_N"/>
    <property type="match status" value="1"/>
</dbReference>
<keyword evidence="6" id="KW-0520">NAD</keyword>
<dbReference type="Gene3D" id="3.90.180.10">
    <property type="entry name" value="Medium-chain alcohol dehydrogenases, catalytic domain"/>
    <property type="match status" value="1"/>
</dbReference>
<proteinExistence type="inferred from homology"/>
<feature type="domain" description="Alcohol dehydrogenase-like C-terminal" evidence="9">
    <location>
        <begin position="226"/>
        <end position="356"/>
    </location>
</feature>
<organism evidence="11 12">
    <name type="scientific">Rhynchophorus ferrugineus</name>
    <name type="common">Red palm weevil</name>
    <name type="synonym">Curculio ferrugineus</name>
    <dbReference type="NCBI Taxonomy" id="354439"/>
    <lineage>
        <taxon>Eukaryota</taxon>
        <taxon>Metazoa</taxon>
        <taxon>Ecdysozoa</taxon>
        <taxon>Arthropoda</taxon>
        <taxon>Hexapoda</taxon>
        <taxon>Insecta</taxon>
        <taxon>Pterygota</taxon>
        <taxon>Neoptera</taxon>
        <taxon>Endopterygota</taxon>
        <taxon>Coleoptera</taxon>
        <taxon>Polyphaga</taxon>
        <taxon>Cucujiformia</taxon>
        <taxon>Curculionidae</taxon>
        <taxon>Dryophthorinae</taxon>
        <taxon>Rhynchophorus</taxon>
    </lineage>
</organism>
<dbReference type="InterPro" id="IPR036291">
    <property type="entry name" value="NAD(P)-bd_dom_sf"/>
</dbReference>
<reference evidence="11" key="1">
    <citation type="submission" date="2020-08" db="EMBL/GenBank/DDBJ databases">
        <title>Genome sequencing and assembly of the red palm weevil Rhynchophorus ferrugineus.</title>
        <authorList>
            <person name="Dias G.B."/>
            <person name="Bergman C.M."/>
            <person name="Manee M."/>
        </authorList>
    </citation>
    <scope>NUCLEOTIDE SEQUENCE</scope>
    <source>
        <strain evidence="11">AA-2017</strain>
        <tissue evidence="11">Whole larva</tissue>
    </source>
</reference>
<dbReference type="InterPro" id="IPR045306">
    <property type="entry name" value="SDH-like"/>
</dbReference>
<dbReference type="Pfam" id="PF00107">
    <property type="entry name" value="ADH_zinc_N"/>
    <property type="match status" value="1"/>
</dbReference>
<dbReference type="InterPro" id="IPR011032">
    <property type="entry name" value="GroES-like_sf"/>
</dbReference>
<dbReference type="CDD" id="cd05285">
    <property type="entry name" value="sorbitol_DH"/>
    <property type="match status" value="1"/>
</dbReference>
<evidence type="ECO:0000256" key="6">
    <source>
        <dbReference type="ARBA" id="ARBA00023027"/>
    </source>
</evidence>
<dbReference type="SUPFAM" id="SSF51735">
    <property type="entry name" value="NAD(P)-binding Rossmann-fold domains"/>
    <property type="match status" value="1"/>
</dbReference>
<keyword evidence="3" id="KW-0479">Metal-binding</keyword>
<evidence type="ECO:0000259" key="9">
    <source>
        <dbReference type="Pfam" id="PF00107"/>
    </source>
</evidence>
<dbReference type="SUPFAM" id="SSF50129">
    <property type="entry name" value="GroES-like"/>
    <property type="match status" value="1"/>
</dbReference>
<evidence type="ECO:0000256" key="7">
    <source>
        <dbReference type="ARBA" id="ARBA00026132"/>
    </source>
</evidence>
<dbReference type="GO" id="GO:0046872">
    <property type="term" value="F:metal ion binding"/>
    <property type="evidence" value="ECO:0007669"/>
    <property type="project" value="UniProtKB-KW"/>
</dbReference>
<dbReference type="GO" id="GO:0006062">
    <property type="term" value="P:sorbitol catabolic process"/>
    <property type="evidence" value="ECO:0007669"/>
    <property type="project" value="TreeGrafter"/>
</dbReference>
<dbReference type="OrthoDB" id="1879366at2759"/>
<feature type="domain" description="Alcohol dehydrogenase-like N-terminal" evidence="10">
    <location>
        <begin position="75"/>
        <end position="188"/>
    </location>
</feature>
<comment type="cofactor">
    <cofactor evidence="1">
        <name>Zn(2+)</name>
        <dbReference type="ChEBI" id="CHEBI:29105"/>
    </cofactor>
</comment>
<evidence type="ECO:0000256" key="3">
    <source>
        <dbReference type="ARBA" id="ARBA00022723"/>
    </source>
</evidence>
<protein>
    <recommendedName>
        <fullName evidence="7">Sorbitol dehydrogenase</fullName>
    </recommendedName>
    <alternativeName>
        <fullName evidence="8">Polyol dehydrogenase</fullName>
    </alternativeName>
</protein>
<dbReference type="Gene3D" id="3.40.50.720">
    <property type="entry name" value="NAD(P)-binding Rossmann-like Domain"/>
    <property type="match status" value="1"/>
</dbReference>
<evidence type="ECO:0000256" key="8">
    <source>
        <dbReference type="ARBA" id="ARBA00032485"/>
    </source>
</evidence>
<name>A0A834M5F9_RHYFE</name>